<gene>
    <name evidence="3" type="ORF">EDEG_01637</name>
</gene>
<organism evidence="3 4">
    <name type="scientific">Edhazardia aedis (strain USNM 41457)</name>
    <name type="common">Microsporidian parasite</name>
    <dbReference type="NCBI Taxonomy" id="1003232"/>
    <lineage>
        <taxon>Eukaryota</taxon>
        <taxon>Fungi</taxon>
        <taxon>Fungi incertae sedis</taxon>
        <taxon>Microsporidia</taxon>
        <taxon>Edhazardia</taxon>
    </lineage>
</organism>
<evidence type="ECO:0000256" key="1">
    <source>
        <dbReference type="SAM" id="MobiDB-lite"/>
    </source>
</evidence>
<keyword evidence="2" id="KW-1133">Transmembrane helix</keyword>
<evidence type="ECO:0000313" key="3">
    <source>
        <dbReference type="EMBL" id="EJW04061.1"/>
    </source>
</evidence>
<protein>
    <submittedName>
        <fullName evidence="3">Uncharacterized protein</fullName>
    </submittedName>
</protein>
<dbReference type="HOGENOM" id="CLU_1517836_0_0_1"/>
<feature type="compositionally biased region" description="Basic and acidic residues" evidence="1">
    <location>
        <begin position="137"/>
        <end position="154"/>
    </location>
</feature>
<accession>J9D8J4</accession>
<reference evidence="4" key="2">
    <citation type="submission" date="2015-07" db="EMBL/GenBank/DDBJ databases">
        <title>Contrasting host-pathogen interactions and genome evolution in two generalist and specialist microsporidian pathogens of mosquitoes.</title>
        <authorList>
            <consortium name="The Broad Institute Genomics Platform"/>
            <consortium name="The Broad Institute Genome Sequencing Center for Infectious Disease"/>
            <person name="Cuomo C.A."/>
            <person name="Sanscrainte N.D."/>
            <person name="Goldberg J.M."/>
            <person name="Heiman D."/>
            <person name="Young S."/>
            <person name="Zeng Q."/>
            <person name="Becnel J.J."/>
            <person name="Birren B.W."/>
        </authorList>
    </citation>
    <scope>NUCLEOTIDE SEQUENCE [LARGE SCALE GENOMIC DNA]</scope>
    <source>
        <strain evidence="4">USNM 41457</strain>
    </source>
</reference>
<sequence>MTQYFKLNLYIENFLKLFKISFRVTQMKEKSKPVLLYVICSAAAIIGIFLIFFVLSQDKGSVGSFYEKFKMFFKKSKSQKTSEVPESSKPVEKGSNLGVNPNPVQCAETVKKDILDESGENSHLTDEAEAQNEEEINEKIKIDEKLQEEKKGDMADIDNQETKKRRKNQKRSCYCRK</sequence>
<reference evidence="3 4" key="1">
    <citation type="submission" date="2011-08" db="EMBL/GenBank/DDBJ databases">
        <authorList>
            <person name="Liu Z.J."/>
            <person name="Shi F.L."/>
            <person name="Lu J.Q."/>
            <person name="Li M."/>
            <person name="Wang Z.L."/>
        </authorList>
    </citation>
    <scope>NUCLEOTIDE SEQUENCE [LARGE SCALE GENOMIC DNA]</scope>
    <source>
        <strain evidence="3 4">USNM 41457</strain>
    </source>
</reference>
<evidence type="ECO:0000256" key="2">
    <source>
        <dbReference type="SAM" id="Phobius"/>
    </source>
</evidence>
<proteinExistence type="predicted"/>
<feature type="compositionally biased region" description="Acidic residues" evidence="1">
    <location>
        <begin position="127"/>
        <end position="136"/>
    </location>
</feature>
<keyword evidence="2" id="KW-0812">Transmembrane</keyword>
<feature type="region of interest" description="Disordered" evidence="1">
    <location>
        <begin position="77"/>
        <end position="103"/>
    </location>
</feature>
<dbReference type="Proteomes" id="UP000003163">
    <property type="component" value="Unassembled WGS sequence"/>
</dbReference>
<evidence type="ECO:0000313" key="4">
    <source>
        <dbReference type="Proteomes" id="UP000003163"/>
    </source>
</evidence>
<comment type="caution">
    <text evidence="3">The sequence shown here is derived from an EMBL/GenBank/DDBJ whole genome shotgun (WGS) entry which is preliminary data.</text>
</comment>
<name>J9D8J4_EDHAE</name>
<feature type="region of interest" description="Disordered" evidence="1">
    <location>
        <begin position="119"/>
        <end position="177"/>
    </location>
</feature>
<keyword evidence="4" id="KW-1185">Reference proteome</keyword>
<feature type="compositionally biased region" description="Basic residues" evidence="1">
    <location>
        <begin position="163"/>
        <end position="177"/>
    </location>
</feature>
<feature type="transmembrane region" description="Helical" evidence="2">
    <location>
        <begin position="34"/>
        <end position="55"/>
    </location>
</feature>
<dbReference type="EMBL" id="AFBI03000024">
    <property type="protein sequence ID" value="EJW04061.1"/>
    <property type="molecule type" value="Genomic_DNA"/>
</dbReference>
<dbReference type="InParanoid" id="J9D8J4"/>
<dbReference type="AlphaFoldDB" id="J9D8J4"/>
<keyword evidence="2" id="KW-0472">Membrane</keyword>
<dbReference type="VEuPathDB" id="MicrosporidiaDB:EDEG_01637"/>